<evidence type="ECO:0000256" key="1">
    <source>
        <dbReference type="ARBA" id="ARBA00004123"/>
    </source>
</evidence>
<evidence type="ECO:0000256" key="5">
    <source>
        <dbReference type="SAM" id="Coils"/>
    </source>
</evidence>
<proteinExistence type="predicted"/>
<dbReference type="InterPro" id="IPR009072">
    <property type="entry name" value="Histone-fold"/>
</dbReference>
<evidence type="ECO:0000256" key="6">
    <source>
        <dbReference type="SAM" id="MobiDB-lite"/>
    </source>
</evidence>
<name>A0A8H3YGZ3_9TREE</name>
<evidence type="ECO:0000256" key="4">
    <source>
        <dbReference type="ARBA" id="ARBA00023242"/>
    </source>
</evidence>
<evidence type="ECO:0000313" key="8">
    <source>
        <dbReference type="EMBL" id="GHJ89395.1"/>
    </source>
</evidence>
<dbReference type="InterPro" id="IPR006565">
    <property type="entry name" value="BTP"/>
</dbReference>
<feature type="compositionally biased region" description="Pro residues" evidence="6">
    <location>
        <begin position="746"/>
        <end position="757"/>
    </location>
</feature>
<keyword evidence="2" id="KW-0805">Transcription regulation</keyword>
<evidence type="ECO:0000259" key="7">
    <source>
        <dbReference type="Pfam" id="PF07524"/>
    </source>
</evidence>
<feature type="region of interest" description="Disordered" evidence="6">
    <location>
        <begin position="741"/>
        <end position="820"/>
    </location>
</feature>
<evidence type="ECO:0000313" key="9">
    <source>
        <dbReference type="Proteomes" id="UP000620104"/>
    </source>
</evidence>
<comment type="caution">
    <text evidence="8">The sequence shown here is derived from an EMBL/GenBank/DDBJ whole genome shotgun (WGS) entry which is preliminary data.</text>
</comment>
<sequence length="820" mass="87615">MDAATQPPLPRAAAPICRPQVLASQALTHIVAHHLRAAGFTTASERALQTLTRALEVYIGEMGRQSVESAQVCGRRVGGWEDVLGVLRDFCAVGEVDDVSRMVEREMGAKAGVRQGGVGAVLGARARRWRETRGKIGLEMSEEAAEEWLDDEEERRRAAVRRRSGLGPMDVDDGVRREERAERGHVKGLAPLRAHVRDGLESREECTARPLLHSISLPPPDRYYIVSKSPSPDMVENEAEPETPALEFSPSRSPVHVKMERSPSPRGVKRRRSSNGSLGTRGCLTGSADHPVFDEPYLPPLPGKSKHAAHDPAHYFADEDEDETTDMSREENGTSAAAAAAAAAIDSARRTALEIYTSGAIPYEQSTLAIAYDVSHLTAMKWRKPRGTPPALLPSAVSSLVKAHKASVEAASHPPASKSSRSFKIAAADALSATVGHPLLYALAGTTHQVPGLASGSGGATPRGNPFVPAYPIWAKTELPVNEAHERDPREKEVYPVKALPRESAPLGPTVALNLMPSPAMFNPRQPDLLRTLITEMAGHAFVDQPSRSGWLRPSALRQFTELQPPEAIKVDAATAAESGGELRTGMPYLYGDAVRAPGQLGSMDAKIRAAKAKDRKMKAAAAAAAAAATAATAAQQQQTADGTTSAAAAAARKLKISFAGASVARNQAEALAEQLEAAEALLRDQDEIVLRATWPVMSEERGDWQTLMEPPPPPPPTTMTTAPSGEQQNKRIIASGIGKRLSDILPPPPPPSPPPASTQDPANMKRKLVFKRPGEVTPVSESPPTPSVSLARDGPADESREAMEARPGLKFKLKLPMAS</sequence>
<feature type="region of interest" description="Disordered" evidence="6">
    <location>
        <begin position="231"/>
        <end position="290"/>
    </location>
</feature>
<dbReference type="GO" id="GO:0046982">
    <property type="term" value="F:protein heterodimerization activity"/>
    <property type="evidence" value="ECO:0007669"/>
    <property type="project" value="InterPro"/>
</dbReference>
<evidence type="ECO:0000256" key="2">
    <source>
        <dbReference type="ARBA" id="ARBA00023015"/>
    </source>
</evidence>
<dbReference type="Pfam" id="PF07524">
    <property type="entry name" value="Bromo_TP"/>
    <property type="match status" value="1"/>
</dbReference>
<feature type="coiled-coil region" evidence="5">
    <location>
        <begin position="662"/>
        <end position="689"/>
    </location>
</feature>
<keyword evidence="3" id="KW-0804">Transcription</keyword>
<keyword evidence="5" id="KW-0175">Coiled coil</keyword>
<organism evidence="8 9">
    <name type="scientific">Naganishia liquefaciens</name>
    <dbReference type="NCBI Taxonomy" id="104408"/>
    <lineage>
        <taxon>Eukaryota</taxon>
        <taxon>Fungi</taxon>
        <taxon>Dikarya</taxon>
        <taxon>Basidiomycota</taxon>
        <taxon>Agaricomycotina</taxon>
        <taxon>Tremellomycetes</taxon>
        <taxon>Filobasidiales</taxon>
        <taxon>Filobasidiaceae</taxon>
        <taxon>Naganishia</taxon>
    </lineage>
</organism>
<dbReference type="AlphaFoldDB" id="A0A8H3YGZ3"/>
<keyword evidence="4" id="KW-0539">Nucleus</keyword>
<protein>
    <recommendedName>
        <fullName evidence="7">Bromodomain associated domain-containing protein</fullName>
    </recommendedName>
</protein>
<feature type="region of interest" description="Disordered" evidence="6">
    <location>
        <begin position="703"/>
        <end position="728"/>
    </location>
</feature>
<dbReference type="GO" id="GO:0005634">
    <property type="term" value="C:nucleus"/>
    <property type="evidence" value="ECO:0007669"/>
    <property type="project" value="UniProtKB-SubCell"/>
</dbReference>
<comment type="subcellular location">
    <subcellularLocation>
        <location evidence="1">Nucleus</location>
    </subcellularLocation>
</comment>
<feature type="compositionally biased region" description="Basic and acidic residues" evidence="6">
    <location>
        <begin position="795"/>
        <end position="805"/>
    </location>
</feature>
<gene>
    <name evidence="8" type="ORF">NliqN6_5797</name>
</gene>
<feature type="domain" description="Bromodomain associated" evidence="7">
    <location>
        <begin position="21"/>
        <end position="90"/>
    </location>
</feature>
<accession>A0A8H3YGZ3</accession>
<dbReference type="Proteomes" id="UP000620104">
    <property type="component" value="Unassembled WGS sequence"/>
</dbReference>
<reference evidence="8" key="1">
    <citation type="submission" date="2020-07" db="EMBL/GenBank/DDBJ databases">
        <title>Draft Genome Sequence of a Deep-Sea Yeast, Naganishia (Cryptococcus) liquefaciens strain N6.</title>
        <authorList>
            <person name="Han Y.W."/>
            <person name="Kajitani R."/>
            <person name="Morimoto H."/>
            <person name="Parhat M."/>
            <person name="Tsubouchi H."/>
            <person name="Bakenova O."/>
            <person name="Ogata M."/>
            <person name="Argunhan B."/>
            <person name="Aoki R."/>
            <person name="Kajiwara S."/>
            <person name="Itoh T."/>
            <person name="Iwasaki H."/>
        </authorList>
    </citation>
    <scope>NUCLEOTIDE SEQUENCE</scope>
    <source>
        <strain evidence="8">N6</strain>
    </source>
</reference>
<keyword evidence="9" id="KW-1185">Reference proteome</keyword>
<dbReference type="EMBL" id="BLZA01000043">
    <property type="protein sequence ID" value="GHJ89395.1"/>
    <property type="molecule type" value="Genomic_DNA"/>
</dbReference>
<dbReference type="CDD" id="cd00076">
    <property type="entry name" value="HFD_SF"/>
    <property type="match status" value="1"/>
</dbReference>
<evidence type="ECO:0000256" key="3">
    <source>
        <dbReference type="ARBA" id="ARBA00023163"/>
    </source>
</evidence>
<dbReference type="OrthoDB" id="2588978at2759"/>
<dbReference type="Gene3D" id="1.10.20.10">
    <property type="entry name" value="Histone, subunit A"/>
    <property type="match status" value="1"/>
</dbReference>